<name>A0ACB8HN86_9BRYO</name>
<reference evidence="2" key="1">
    <citation type="journal article" date="2022" name="New Phytol.">
        <title>Phylogenomic structure and speciation in an emerging model: the Sphagnum magellanicum complex (Bryophyta).</title>
        <authorList>
            <person name="Shaw A.J."/>
            <person name="Piatkowski B."/>
            <person name="Duffy A.M."/>
            <person name="Aguero B."/>
            <person name="Imwattana K."/>
            <person name="Nieto-Lugilde M."/>
            <person name="Healey A."/>
            <person name="Weston D.J."/>
            <person name="Patel M.N."/>
            <person name="Schmutz J."/>
            <person name="Grimwood J."/>
            <person name="Yavitt J.B."/>
            <person name="Hassel K."/>
            <person name="Stenoien H.K."/>
            <person name="Flatberg K.I."/>
            <person name="Bickford C.P."/>
            <person name="Hicks K.A."/>
        </authorList>
    </citation>
    <scope>NUCLEOTIDE SEQUENCE [LARGE SCALE GENOMIC DNA]</scope>
</reference>
<evidence type="ECO:0000313" key="1">
    <source>
        <dbReference type="EMBL" id="KAH9557660.1"/>
    </source>
</evidence>
<protein>
    <submittedName>
        <fullName evidence="1">Uncharacterized protein</fullName>
    </submittedName>
</protein>
<dbReference type="Proteomes" id="UP000828922">
    <property type="component" value="Linkage Group LG07"/>
</dbReference>
<organism evidence="1 2">
    <name type="scientific">Sphagnum magellanicum</name>
    <dbReference type="NCBI Taxonomy" id="128215"/>
    <lineage>
        <taxon>Eukaryota</taxon>
        <taxon>Viridiplantae</taxon>
        <taxon>Streptophyta</taxon>
        <taxon>Embryophyta</taxon>
        <taxon>Bryophyta</taxon>
        <taxon>Sphagnophytina</taxon>
        <taxon>Sphagnopsida</taxon>
        <taxon>Sphagnales</taxon>
        <taxon>Sphagnaceae</taxon>
        <taxon>Sphagnum</taxon>
    </lineage>
</organism>
<gene>
    <name evidence="1" type="ORF">CY35_07G095700</name>
</gene>
<proteinExistence type="predicted"/>
<sequence>MAKVRKRGQPRSSRQASNGSSQKKRKTGEKEYVGGGGRGKNNKDASSSFKKPVRDEELLSEEDEFDNGAPDIPSSPDEGEDAAELETADEKRLRLAKAYLDRTRQSVADAEEDDEEEKEEDQDAEQRRGARDSMVADLLQQEQLEESGRIQRKLAARVLAPATLQEGRPVGRKHRQAVTAVCISEDDSTGFAASKDGLLVQWNIETGLSEKYEWPSSQQEPSKTNGSKKKQQGSRHILAVATSSDGRYLASGGLDRSVHIWDTRTRQHLQAFAGHRGAVTSLGFRKGTQQLFSGSLDRTIKLWSVDTRSYIDTLYGHQSEIVSLDCLRQERVLTAGRDRTLRLWKIPEESQLVFRGHAAHMESCCFISNGEFLSGSDDGCVALWNTIRKKPVSIMRNAHGSSSGVQHHTTENANGLAAAGGAAESWVGAVAVCSSSDLAASGAGDGTVQLWALEDANRSLRALHGLAVKGFVNSLAFANSGRFLLAATGQEPRMGRWARNPDAENRVFLHPISLR</sequence>
<comment type="caution">
    <text evidence="1">The sequence shown here is derived from an EMBL/GenBank/DDBJ whole genome shotgun (WGS) entry which is preliminary data.</text>
</comment>
<evidence type="ECO:0000313" key="2">
    <source>
        <dbReference type="Proteomes" id="UP000828922"/>
    </source>
</evidence>
<accession>A0ACB8HN86</accession>
<dbReference type="EMBL" id="CM038913">
    <property type="protein sequence ID" value="KAH9557660.1"/>
    <property type="molecule type" value="Genomic_DNA"/>
</dbReference>
<keyword evidence="2" id="KW-1185">Reference proteome</keyword>